<dbReference type="InterPro" id="IPR036901">
    <property type="entry name" value="Asp/Orn_carbamoylTrfase_sf"/>
</dbReference>
<keyword evidence="6" id="KW-0963">Cytoplasm</keyword>
<sequence>MKRKDLLSIYSLTPDEIRELLDRTKLLKKWLKENVSHKPLDGKTLGMIFHKPSTRTRVTFEVGMYQLGGQALFLSGAEIQLGRGETVSDTALVLSRYLNGVVMRTFKQSDLEEFAQKATIPLINGLTDISHPCQVLSDIFTLEEKFDSIKGIKVAYVGDGNNVANSWLFGALKTGINLSIATPDNYSIDPDILKKAKALEGKSEGSFKIFTDPVKAVKEADVVYTDVWTSMGKESERLEREKVFRPYQVNWDLLKHASKDVLVMHCLPAHRDEEITSEVMDSKNSVIFDQAENRLHLQKSILEALLG</sequence>
<dbReference type="PRINTS" id="PR00102">
    <property type="entry name" value="OTCASE"/>
</dbReference>
<evidence type="ECO:0000259" key="7">
    <source>
        <dbReference type="Pfam" id="PF00185"/>
    </source>
</evidence>
<comment type="caution">
    <text evidence="9">The sequence shown here is derived from an EMBL/GenBank/DDBJ whole genome shotgun (WGS) entry which is preliminary data.</text>
</comment>
<feature type="binding site" evidence="6">
    <location>
        <position position="294"/>
    </location>
    <ligand>
        <name>carbamoyl phosphate</name>
        <dbReference type="ChEBI" id="CHEBI:58228"/>
    </ligand>
</feature>
<name>A0A1F7R9F8_9BACT</name>
<dbReference type="NCBIfam" id="TIGR00658">
    <property type="entry name" value="orni_carb_tr"/>
    <property type="match status" value="1"/>
</dbReference>
<protein>
    <recommendedName>
        <fullName evidence="3 6">Ornithine carbamoyltransferase</fullName>
        <shortName evidence="6">OTCase</shortName>
        <ecNumber evidence="3 6">2.1.3.3</ecNumber>
    </recommendedName>
</protein>
<dbReference type="GO" id="GO:0005737">
    <property type="term" value="C:cytoplasm"/>
    <property type="evidence" value="ECO:0007669"/>
    <property type="project" value="UniProtKB-SubCell"/>
</dbReference>
<dbReference type="GO" id="GO:0042450">
    <property type="term" value="P:L-arginine biosynthetic process via ornithine"/>
    <property type="evidence" value="ECO:0007669"/>
    <property type="project" value="UniProtKB-UniRule"/>
</dbReference>
<gene>
    <name evidence="9" type="ORF">A2042_08885</name>
</gene>
<evidence type="ECO:0000313" key="10">
    <source>
        <dbReference type="Proteomes" id="UP000178526"/>
    </source>
</evidence>
<dbReference type="GO" id="GO:0019240">
    <property type="term" value="P:citrulline biosynthetic process"/>
    <property type="evidence" value="ECO:0007669"/>
    <property type="project" value="TreeGrafter"/>
</dbReference>
<comment type="catalytic activity">
    <reaction evidence="5 6">
        <text>carbamoyl phosphate + L-ornithine = L-citrulline + phosphate + H(+)</text>
        <dbReference type="Rhea" id="RHEA:19513"/>
        <dbReference type="ChEBI" id="CHEBI:15378"/>
        <dbReference type="ChEBI" id="CHEBI:43474"/>
        <dbReference type="ChEBI" id="CHEBI:46911"/>
        <dbReference type="ChEBI" id="CHEBI:57743"/>
        <dbReference type="ChEBI" id="CHEBI:58228"/>
        <dbReference type="EC" id="2.1.3.3"/>
    </reaction>
</comment>
<accession>A0A1F7R9F8</accession>
<dbReference type="Proteomes" id="UP000178526">
    <property type="component" value="Unassembled WGS sequence"/>
</dbReference>
<evidence type="ECO:0000256" key="2">
    <source>
        <dbReference type="ARBA" id="ARBA00007805"/>
    </source>
</evidence>
<dbReference type="NCBIfam" id="NF001986">
    <property type="entry name" value="PRK00779.1"/>
    <property type="match status" value="1"/>
</dbReference>
<dbReference type="HAMAP" id="MF_01109">
    <property type="entry name" value="OTCase"/>
    <property type="match status" value="1"/>
</dbReference>
<dbReference type="PANTHER" id="PTHR45753:SF3">
    <property type="entry name" value="ORNITHINE TRANSCARBAMYLASE, MITOCHONDRIAL"/>
    <property type="match status" value="1"/>
</dbReference>
<keyword evidence="4 6" id="KW-0808">Transferase</keyword>
<dbReference type="PROSITE" id="PS00097">
    <property type="entry name" value="CARBAMOYLTRANSFERASE"/>
    <property type="match status" value="1"/>
</dbReference>
<dbReference type="FunFam" id="3.40.50.1370:FF:000008">
    <property type="entry name" value="Ornithine carbamoyltransferase"/>
    <property type="match status" value="1"/>
</dbReference>
<dbReference type="PRINTS" id="PR00100">
    <property type="entry name" value="AOTCASE"/>
</dbReference>
<feature type="binding site" evidence="6">
    <location>
        <begin position="230"/>
        <end position="231"/>
    </location>
    <ligand>
        <name>L-ornithine</name>
        <dbReference type="ChEBI" id="CHEBI:46911"/>
    </ligand>
</feature>
<feature type="binding site" evidence="6">
    <location>
        <begin position="53"/>
        <end position="56"/>
    </location>
    <ligand>
        <name>carbamoyl phosphate</name>
        <dbReference type="ChEBI" id="CHEBI:58228"/>
    </ligand>
</feature>
<feature type="binding site" evidence="6">
    <location>
        <begin position="266"/>
        <end position="267"/>
    </location>
    <ligand>
        <name>carbamoyl phosphate</name>
        <dbReference type="ChEBI" id="CHEBI:58228"/>
    </ligand>
</feature>
<evidence type="ECO:0000256" key="5">
    <source>
        <dbReference type="ARBA" id="ARBA00048772"/>
    </source>
</evidence>
<feature type="domain" description="Aspartate/ornithine carbamoyltransferase carbamoyl-P binding" evidence="8">
    <location>
        <begin position="4"/>
        <end position="144"/>
    </location>
</feature>
<feature type="binding site" evidence="6">
    <location>
        <position position="226"/>
    </location>
    <ligand>
        <name>L-ornithine</name>
        <dbReference type="ChEBI" id="CHEBI:46911"/>
    </ligand>
</feature>
<comment type="similarity">
    <text evidence="2 6">Belongs to the aspartate/ornithine carbamoyltransferase superfamily. OTCase family.</text>
</comment>
<dbReference type="InterPro" id="IPR002292">
    <property type="entry name" value="Orn/put_carbamltrans"/>
</dbReference>
<organism evidence="9 10">
    <name type="scientific">Candidatus Schekmanbacteria bacterium GWA2_38_11</name>
    <dbReference type="NCBI Taxonomy" id="1817876"/>
    <lineage>
        <taxon>Bacteria</taxon>
        <taxon>Candidatus Schekmaniibacteriota</taxon>
    </lineage>
</organism>
<dbReference type="InterPro" id="IPR006132">
    <property type="entry name" value="Asp/Orn_carbamoyltranf_P-bd"/>
</dbReference>
<dbReference type="EMBL" id="MGDB01000154">
    <property type="protein sequence ID" value="OGL38199.1"/>
    <property type="molecule type" value="Genomic_DNA"/>
</dbReference>
<proteinExistence type="inferred from homology"/>
<comment type="pathway">
    <text evidence="1">Amino-acid biosynthesis; L-arginine biosynthesis; L-arginine from L-ornithine and carbamoyl phosphate: step 1/3.</text>
</comment>
<dbReference type="PANTHER" id="PTHR45753">
    <property type="entry name" value="ORNITHINE CARBAMOYLTRANSFERASE, MITOCHONDRIAL"/>
    <property type="match status" value="1"/>
</dbReference>
<feature type="binding site" evidence="6">
    <location>
        <begin position="131"/>
        <end position="134"/>
    </location>
    <ligand>
        <name>carbamoyl phosphate</name>
        <dbReference type="ChEBI" id="CHEBI:58228"/>
    </ligand>
</feature>
<dbReference type="InterPro" id="IPR024904">
    <property type="entry name" value="OTCase_ArgI"/>
</dbReference>
<dbReference type="GO" id="GO:0016597">
    <property type="term" value="F:amino acid binding"/>
    <property type="evidence" value="ECO:0007669"/>
    <property type="project" value="InterPro"/>
</dbReference>
<dbReference type="Gene3D" id="3.40.50.1370">
    <property type="entry name" value="Aspartate/ornithine carbamoyltransferase"/>
    <property type="match status" value="2"/>
</dbReference>
<evidence type="ECO:0000256" key="6">
    <source>
        <dbReference type="HAMAP-Rule" id="MF_01109"/>
    </source>
</evidence>
<evidence type="ECO:0000256" key="4">
    <source>
        <dbReference type="ARBA" id="ARBA00022679"/>
    </source>
</evidence>
<evidence type="ECO:0000313" key="9">
    <source>
        <dbReference type="EMBL" id="OGL38199.1"/>
    </source>
</evidence>
<dbReference type="SUPFAM" id="SSF53671">
    <property type="entry name" value="Aspartate/ornithine carbamoyltransferase"/>
    <property type="match status" value="1"/>
</dbReference>
<dbReference type="AlphaFoldDB" id="A0A1F7R9F8"/>
<feature type="domain" description="Aspartate/ornithine carbamoyltransferase Asp/Orn-binding" evidence="7">
    <location>
        <begin position="150"/>
        <end position="304"/>
    </location>
</feature>
<evidence type="ECO:0000256" key="1">
    <source>
        <dbReference type="ARBA" id="ARBA00004975"/>
    </source>
</evidence>
<dbReference type="InterPro" id="IPR006131">
    <property type="entry name" value="Asp_carbamoyltransf_Asp/Orn-bd"/>
</dbReference>
<feature type="binding site" evidence="6">
    <location>
        <position position="162"/>
    </location>
    <ligand>
        <name>L-ornithine</name>
        <dbReference type="ChEBI" id="CHEBI:46911"/>
    </ligand>
</feature>
<feature type="binding site" evidence="6">
    <location>
        <position position="104"/>
    </location>
    <ligand>
        <name>carbamoyl phosphate</name>
        <dbReference type="ChEBI" id="CHEBI:58228"/>
    </ligand>
</feature>
<reference evidence="9 10" key="1">
    <citation type="journal article" date="2016" name="Nat. Commun.">
        <title>Thousands of microbial genomes shed light on interconnected biogeochemical processes in an aquifer system.</title>
        <authorList>
            <person name="Anantharaman K."/>
            <person name="Brown C.T."/>
            <person name="Hug L.A."/>
            <person name="Sharon I."/>
            <person name="Castelle C.J."/>
            <person name="Probst A.J."/>
            <person name="Thomas B.C."/>
            <person name="Singh A."/>
            <person name="Wilkins M.J."/>
            <person name="Karaoz U."/>
            <person name="Brodie E.L."/>
            <person name="Williams K.H."/>
            <person name="Hubbard S.S."/>
            <person name="Banfield J.F."/>
        </authorList>
    </citation>
    <scope>NUCLEOTIDE SEQUENCE [LARGE SCALE GENOMIC DNA]</scope>
</reference>
<dbReference type="Pfam" id="PF00185">
    <property type="entry name" value="OTCace"/>
    <property type="match status" value="1"/>
</dbReference>
<dbReference type="GO" id="GO:0004585">
    <property type="term" value="F:ornithine carbamoyltransferase activity"/>
    <property type="evidence" value="ECO:0007669"/>
    <property type="project" value="UniProtKB-UniRule"/>
</dbReference>
<comment type="subcellular location">
    <subcellularLocation>
        <location evidence="6">Cytoplasm</location>
    </subcellularLocation>
</comment>
<evidence type="ECO:0000259" key="8">
    <source>
        <dbReference type="Pfam" id="PF02729"/>
    </source>
</evidence>
<dbReference type="EC" id="2.1.3.3" evidence="3 6"/>
<dbReference type="InterPro" id="IPR006130">
    <property type="entry name" value="Asp/Orn_carbamoylTrfase"/>
</dbReference>
<feature type="binding site" evidence="6">
    <location>
        <position position="80"/>
    </location>
    <ligand>
        <name>carbamoyl phosphate</name>
        <dbReference type="ChEBI" id="CHEBI:58228"/>
    </ligand>
</feature>
<evidence type="ECO:0000256" key="3">
    <source>
        <dbReference type="ARBA" id="ARBA00013007"/>
    </source>
</evidence>
<dbReference type="Pfam" id="PF02729">
    <property type="entry name" value="OTCace_N"/>
    <property type="match status" value="1"/>
</dbReference>